<dbReference type="GO" id="GO:0000139">
    <property type="term" value="C:Golgi membrane"/>
    <property type="evidence" value="ECO:0007669"/>
    <property type="project" value="UniProtKB-SubCell"/>
</dbReference>
<keyword evidence="3 9" id="KW-0812">Transmembrane</keyword>
<evidence type="ECO:0000256" key="4">
    <source>
        <dbReference type="ARBA" id="ARBA00022824"/>
    </source>
</evidence>
<dbReference type="AlphaFoldDB" id="A0A0D2U8Q6"/>
<evidence type="ECO:0000256" key="6">
    <source>
        <dbReference type="ARBA" id="ARBA00022989"/>
    </source>
</evidence>
<dbReference type="PhylomeDB" id="A0A0D2U8Q6"/>
<evidence type="ECO:0000256" key="2">
    <source>
        <dbReference type="ARBA" id="ARBA00022448"/>
    </source>
</evidence>
<evidence type="ECO:0000256" key="3">
    <source>
        <dbReference type="ARBA" id="ARBA00022692"/>
    </source>
</evidence>
<dbReference type="GO" id="GO:0030134">
    <property type="term" value="C:COPII-coated ER to Golgi transport vesicle"/>
    <property type="evidence" value="ECO:0007669"/>
    <property type="project" value="TreeGrafter"/>
</dbReference>
<organism evidence="11 12">
    <name type="scientific">Capsaspora owczarzaki (strain ATCC 30864)</name>
    <dbReference type="NCBI Taxonomy" id="595528"/>
    <lineage>
        <taxon>Eukaryota</taxon>
        <taxon>Filasterea</taxon>
        <taxon>Capsaspora</taxon>
    </lineage>
</organism>
<feature type="transmembrane region" description="Helical" evidence="9">
    <location>
        <begin position="290"/>
        <end position="308"/>
    </location>
</feature>
<name>A0A0D2U8Q6_CAPO3</name>
<dbReference type="InterPro" id="IPR005578">
    <property type="entry name" value="Yif1_fam"/>
</dbReference>
<feature type="compositionally biased region" description="Low complexity" evidence="10">
    <location>
        <begin position="19"/>
        <end position="35"/>
    </location>
</feature>
<dbReference type="OrthoDB" id="337750at2759"/>
<comment type="subcellular location">
    <subcellularLocation>
        <location evidence="9">Endoplasmic reticulum membrane</location>
        <topology evidence="9">Multi-pass membrane protein</topology>
    </subcellularLocation>
    <subcellularLocation>
        <location evidence="9">Golgi apparatus membrane</location>
        <topology evidence="9">Multi-pass membrane protein</topology>
    </subcellularLocation>
</comment>
<keyword evidence="4 9" id="KW-0256">Endoplasmic reticulum</keyword>
<keyword evidence="8 9" id="KW-0472">Membrane</keyword>
<evidence type="ECO:0000313" key="11">
    <source>
        <dbReference type="EMBL" id="KJE91456.1"/>
    </source>
</evidence>
<keyword evidence="2 9" id="KW-0813">Transport</keyword>
<evidence type="ECO:0000256" key="8">
    <source>
        <dbReference type="ARBA" id="ARBA00023136"/>
    </source>
</evidence>
<dbReference type="EMBL" id="KE346362">
    <property type="protein sequence ID" value="KJE91456.1"/>
    <property type="molecule type" value="Genomic_DNA"/>
</dbReference>
<dbReference type="STRING" id="595528.A0A0D2U8Q6"/>
<evidence type="ECO:0000256" key="7">
    <source>
        <dbReference type="ARBA" id="ARBA00023034"/>
    </source>
</evidence>
<dbReference type="Pfam" id="PF03878">
    <property type="entry name" value="YIF1"/>
    <property type="match status" value="1"/>
</dbReference>
<feature type="transmembrane region" description="Helical" evidence="9">
    <location>
        <begin position="160"/>
        <end position="180"/>
    </location>
</feature>
<evidence type="ECO:0000256" key="1">
    <source>
        <dbReference type="ARBA" id="ARBA00009727"/>
    </source>
</evidence>
<sequence>MAFNPYQQPTQPMNGLPQFSPFFANNNNNPNPSNPMMMAGQQQQQYAQGQQQMDFGNGNQLFSTMMSQGQAFMANPATNLALQHGFSVAENYVGKNLSRFVTINKLKYYFAVNTSYVARKLRLVLFPFLNRDWSRKHGTDPSTNSISFLPPRDDVNAPDLYIPVMAFVTYVLLVGFWLGVQNKFTIELLGMTASSALVWYIFEVAAMSLSMYIMNINCPIQTMDLMAYCGYKYVGMIVTIISMFVLNSLGSSAVLLFCCLSLSFYLVKTLRLAMVDEGGAQDHGYKRRTYFILSIVAAQVLLSFYLTIY</sequence>
<comment type="function">
    <text evidence="9">Has a role in transport between endoplasmic reticulum and Golgi.</text>
</comment>
<gene>
    <name evidence="11" type="ORF">CAOG_002588</name>
</gene>
<feature type="transmembrane region" description="Helical" evidence="9">
    <location>
        <begin position="225"/>
        <end position="246"/>
    </location>
</feature>
<dbReference type="Proteomes" id="UP000008743">
    <property type="component" value="Unassembled WGS sequence"/>
</dbReference>
<dbReference type="GO" id="GO:0005793">
    <property type="term" value="C:endoplasmic reticulum-Golgi intermediate compartment"/>
    <property type="evidence" value="ECO:0007669"/>
    <property type="project" value="UniProtKB-UniRule"/>
</dbReference>
<evidence type="ECO:0000256" key="10">
    <source>
        <dbReference type="SAM" id="MobiDB-lite"/>
    </source>
</evidence>
<evidence type="ECO:0000313" key="12">
    <source>
        <dbReference type="Proteomes" id="UP000008743"/>
    </source>
</evidence>
<protein>
    <recommendedName>
        <fullName evidence="9">Protein YIF1</fullName>
    </recommendedName>
</protein>
<evidence type="ECO:0000256" key="5">
    <source>
        <dbReference type="ARBA" id="ARBA00022927"/>
    </source>
</evidence>
<keyword evidence="7 9" id="KW-0333">Golgi apparatus</keyword>
<dbReference type="RefSeq" id="XP_004349338.1">
    <property type="nucleotide sequence ID" value="XM_004349288.2"/>
</dbReference>
<dbReference type="GO" id="GO:0005789">
    <property type="term" value="C:endoplasmic reticulum membrane"/>
    <property type="evidence" value="ECO:0007669"/>
    <property type="project" value="UniProtKB-SubCell"/>
</dbReference>
<dbReference type="PANTHER" id="PTHR14083">
    <property type="entry name" value="YIP1 INTERACTING FACTOR HOMOLOG YIF1 PROTEIN"/>
    <property type="match status" value="1"/>
</dbReference>
<keyword evidence="5 9" id="KW-0653">Protein transport</keyword>
<dbReference type="OMA" id="SGYKFVH"/>
<comment type="similarity">
    <text evidence="1 9">Belongs to the YIF1 family.</text>
</comment>
<feature type="region of interest" description="Disordered" evidence="10">
    <location>
        <begin position="1"/>
        <end position="35"/>
    </location>
</feature>
<keyword evidence="12" id="KW-1185">Reference proteome</keyword>
<dbReference type="InParanoid" id="A0A0D2U8Q6"/>
<dbReference type="GO" id="GO:0015031">
    <property type="term" value="P:protein transport"/>
    <property type="evidence" value="ECO:0007669"/>
    <property type="project" value="UniProtKB-KW"/>
</dbReference>
<dbReference type="PANTHER" id="PTHR14083:SF0">
    <property type="entry name" value="YIP1D-INTERACTING FACTOR 1, ISOFORM C"/>
    <property type="match status" value="1"/>
</dbReference>
<evidence type="ECO:0000256" key="9">
    <source>
        <dbReference type="RuleBase" id="RU368073"/>
    </source>
</evidence>
<reference evidence="12" key="1">
    <citation type="submission" date="2011-02" db="EMBL/GenBank/DDBJ databases">
        <title>The Genome Sequence of Capsaspora owczarzaki ATCC 30864.</title>
        <authorList>
            <person name="Russ C."/>
            <person name="Cuomo C."/>
            <person name="Burger G."/>
            <person name="Gray M.W."/>
            <person name="Holland P.W.H."/>
            <person name="King N."/>
            <person name="Lang F.B.F."/>
            <person name="Roger A.J."/>
            <person name="Ruiz-Trillo I."/>
            <person name="Young S.K."/>
            <person name="Zeng Q."/>
            <person name="Gargeya S."/>
            <person name="Alvarado L."/>
            <person name="Berlin A."/>
            <person name="Chapman S.B."/>
            <person name="Chen Z."/>
            <person name="Freedman E."/>
            <person name="Gellesch M."/>
            <person name="Goldberg J."/>
            <person name="Griggs A."/>
            <person name="Gujja S."/>
            <person name="Heilman E."/>
            <person name="Heiman D."/>
            <person name="Howarth C."/>
            <person name="Mehta T."/>
            <person name="Neiman D."/>
            <person name="Pearson M."/>
            <person name="Roberts A."/>
            <person name="Saif S."/>
            <person name="Shea T."/>
            <person name="Shenoy N."/>
            <person name="Sisk P."/>
            <person name="Stolte C."/>
            <person name="Sykes S."/>
            <person name="White J."/>
            <person name="Yandava C."/>
            <person name="Haas B."/>
            <person name="Nusbaum C."/>
            <person name="Birren B."/>
        </authorList>
    </citation>
    <scope>NUCLEOTIDE SEQUENCE</scope>
    <source>
        <strain evidence="12">ATCC 30864</strain>
    </source>
</reference>
<proteinExistence type="inferred from homology"/>
<keyword evidence="6 9" id="KW-1133">Transmembrane helix</keyword>
<feature type="transmembrane region" description="Helical" evidence="9">
    <location>
        <begin position="192"/>
        <end position="213"/>
    </location>
</feature>
<accession>A0A0D2U8Q6</accession>
<feature type="transmembrane region" description="Helical" evidence="9">
    <location>
        <begin position="252"/>
        <end position="270"/>
    </location>
</feature>
<feature type="compositionally biased region" description="Polar residues" evidence="10">
    <location>
        <begin position="1"/>
        <end position="13"/>
    </location>
</feature>
<dbReference type="GO" id="GO:0006888">
    <property type="term" value="P:endoplasmic reticulum to Golgi vesicle-mediated transport"/>
    <property type="evidence" value="ECO:0007669"/>
    <property type="project" value="UniProtKB-UniRule"/>
</dbReference>
<dbReference type="eggNOG" id="KOG3094">
    <property type="taxonomic scope" value="Eukaryota"/>
</dbReference>
<dbReference type="FunCoup" id="A0A0D2U8Q6">
    <property type="interactions" value="290"/>
</dbReference>